<dbReference type="AlphaFoldDB" id="H5UP65"/>
<evidence type="ECO:0000313" key="1">
    <source>
        <dbReference type="EMBL" id="GAB47523.1"/>
    </source>
</evidence>
<comment type="caution">
    <text evidence="1">The sequence shown here is derived from an EMBL/GenBank/DDBJ whole genome shotgun (WGS) entry which is preliminary data.</text>
</comment>
<organism evidence="1 2">
    <name type="scientific">Mobilicoccus pelagius NBRC 104925</name>
    <dbReference type="NCBI Taxonomy" id="1089455"/>
    <lineage>
        <taxon>Bacteria</taxon>
        <taxon>Bacillati</taxon>
        <taxon>Actinomycetota</taxon>
        <taxon>Actinomycetes</taxon>
        <taxon>Micrococcales</taxon>
        <taxon>Dermatophilaceae</taxon>
        <taxon>Mobilicoccus</taxon>
    </lineage>
</organism>
<name>H5UP65_9MICO</name>
<reference evidence="1 2" key="1">
    <citation type="submission" date="2012-02" db="EMBL/GenBank/DDBJ databases">
        <title>Whole genome shotgun sequence of Mobilicoccus pelagius NBRC 104925.</title>
        <authorList>
            <person name="Yoshida Y."/>
            <person name="Hosoyama A."/>
            <person name="Tsuchikane K."/>
            <person name="Katsumata H."/>
            <person name="Yamazaki S."/>
            <person name="Fujita N."/>
        </authorList>
    </citation>
    <scope>NUCLEOTIDE SEQUENCE [LARGE SCALE GENOMIC DNA]</scope>
    <source>
        <strain evidence="1 2">NBRC 104925</strain>
    </source>
</reference>
<keyword evidence="2" id="KW-1185">Reference proteome</keyword>
<dbReference type="STRING" id="1089455.MOPEL_020_00090"/>
<dbReference type="Proteomes" id="UP000004367">
    <property type="component" value="Unassembled WGS sequence"/>
</dbReference>
<evidence type="ECO:0000313" key="2">
    <source>
        <dbReference type="Proteomes" id="UP000004367"/>
    </source>
</evidence>
<protein>
    <recommendedName>
        <fullName evidence="3">Transposase</fullName>
    </recommendedName>
</protein>
<gene>
    <name evidence="1" type="ORF">MOPEL_020_00090</name>
</gene>
<dbReference type="EMBL" id="BAFE01000019">
    <property type="protein sequence ID" value="GAB47523.1"/>
    <property type="molecule type" value="Genomic_DNA"/>
</dbReference>
<dbReference type="eggNOG" id="COG3464">
    <property type="taxonomic scope" value="Bacteria"/>
</dbReference>
<accession>H5UP65</accession>
<evidence type="ECO:0008006" key="3">
    <source>
        <dbReference type="Google" id="ProtNLM"/>
    </source>
</evidence>
<proteinExistence type="predicted"/>
<sequence length="108" mass="11699">MEALTLPICKTSTCLTPPFTNPDVTTLTGLDDLGPQAVGQYLAPDQAVLACRVVAEDRWCRACGSGPTEAITGRLEHLRGTALGFHHLTHHIARSLLEAGGFKRRLHR</sequence>